<dbReference type="Gene3D" id="3.20.20.100">
    <property type="entry name" value="NADP-dependent oxidoreductase domain"/>
    <property type="match status" value="1"/>
</dbReference>
<dbReference type="EMBL" id="BSUK01000001">
    <property type="protein sequence ID" value="GMA24565.1"/>
    <property type="molecule type" value="Genomic_DNA"/>
</dbReference>
<dbReference type="PROSITE" id="PS01031">
    <property type="entry name" value="SHSP"/>
    <property type="match status" value="1"/>
</dbReference>
<dbReference type="InterPro" id="IPR023210">
    <property type="entry name" value="NADP_OxRdtase_dom"/>
</dbReference>
<comment type="similarity">
    <text evidence="1 2">Belongs to the small heat shock protein (HSP20) family.</text>
</comment>
<dbReference type="PANTHER" id="PTHR43364">
    <property type="entry name" value="NADH-SPECIFIC METHYLGLYOXAL REDUCTASE-RELATED"/>
    <property type="match status" value="1"/>
</dbReference>
<gene>
    <name evidence="5" type="ORF">GCM10025864_23240</name>
</gene>
<comment type="caution">
    <text evidence="5">The sequence shown here is derived from an EMBL/GenBank/DDBJ whole genome shotgun (WGS) entry which is preliminary data.</text>
</comment>
<feature type="compositionally biased region" description="Basic and acidic residues" evidence="3">
    <location>
        <begin position="152"/>
        <end position="168"/>
    </location>
</feature>
<dbReference type="Pfam" id="PF00248">
    <property type="entry name" value="Aldo_ket_red"/>
    <property type="match status" value="1"/>
</dbReference>
<dbReference type="CDD" id="cd19081">
    <property type="entry name" value="AKR_AKR9C1"/>
    <property type="match status" value="1"/>
</dbReference>
<protein>
    <recommendedName>
        <fullName evidence="4">SHSP domain-containing protein</fullName>
    </recommendedName>
</protein>
<dbReference type="SUPFAM" id="SSF49764">
    <property type="entry name" value="HSP20-like chaperones"/>
    <property type="match status" value="1"/>
</dbReference>
<dbReference type="InterPro" id="IPR002068">
    <property type="entry name" value="A-crystallin/Hsp20_dom"/>
</dbReference>
<evidence type="ECO:0000313" key="6">
    <source>
        <dbReference type="Proteomes" id="UP001157091"/>
    </source>
</evidence>
<dbReference type="Pfam" id="PF00011">
    <property type="entry name" value="HSP20"/>
    <property type="match status" value="1"/>
</dbReference>
<dbReference type="PRINTS" id="PR00069">
    <property type="entry name" value="ALDKETRDTASE"/>
</dbReference>
<dbReference type="SUPFAM" id="SSF51430">
    <property type="entry name" value="NAD(P)-linked oxidoreductase"/>
    <property type="match status" value="1"/>
</dbReference>
<dbReference type="InterPro" id="IPR020471">
    <property type="entry name" value="AKR"/>
</dbReference>
<dbReference type="PANTHER" id="PTHR43364:SF6">
    <property type="entry name" value="OXIDOREDUCTASE-RELATED"/>
    <property type="match status" value="1"/>
</dbReference>
<evidence type="ECO:0000256" key="1">
    <source>
        <dbReference type="PROSITE-ProRule" id="PRU00285"/>
    </source>
</evidence>
<organism evidence="5 6">
    <name type="scientific">Luteimicrobium album</name>
    <dbReference type="NCBI Taxonomy" id="1054550"/>
    <lineage>
        <taxon>Bacteria</taxon>
        <taxon>Bacillati</taxon>
        <taxon>Actinomycetota</taxon>
        <taxon>Actinomycetes</taxon>
        <taxon>Micrococcales</taxon>
        <taxon>Luteimicrobium</taxon>
    </lineage>
</organism>
<dbReference type="CDD" id="cd06464">
    <property type="entry name" value="ACD_sHsps-like"/>
    <property type="match status" value="1"/>
</dbReference>
<dbReference type="Proteomes" id="UP001157091">
    <property type="component" value="Unassembled WGS sequence"/>
</dbReference>
<dbReference type="RefSeq" id="WP_348525214.1">
    <property type="nucleotide sequence ID" value="NZ_BSUK01000001.1"/>
</dbReference>
<evidence type="ECO:0000313" key="5">
    <source>
        <dbReference type="EMBL" id="GMA24565.1"/>
    </source>
</evidence>
<dbReference type="InterPro" id="IPR036812">
    <property type="entry name" value="NAD(P)_OxRdtase_dom_sf"/>
</dbReference>
<feature type="region of interest" description="Disordered" evidence="3">
    <location>
        <begin position="136"/>
        <end position="176"/>
    </location>
</feature>
<reference evidence="6" key="1">
    <citation type="journal article" date="2019" name="Int. J. Syst. Evol. Microbiol.">
        <title>The Global Catalogue of Microorganisms (GCM) 10K type strain sequencing project: providing services to taxonomists for standard genome sequencing and annotation.</title>
        <authorList>
            <consortium name="The Broad Institute Genomics Platform"/>
            <consortium name="The Broad Institute Genome Sequencing Center for Infectious Disease"/>
            <person name="Wu L."/>
            <person name="Ma J."/>
        </authorList>
    </citation>
    <scope>NUCLEOTIDE SEQUENCE [LARGE SCALE GENOMIC DNA]</scope>
    <source>
        <strain evidence="6">NBRC 106348</strain>
    </source>
</reference>
<dbReference type="InterPro" id="IPR050523">
    <property type="entry name" value="AKR_Detox_Biosynth"/>
</dbReference>
<proteinExistence type="inferred from homology"/>
<dbReference type="InterPro" id="IPR008978">
    <property type="entry name" value="HSP20-like_chaperone"/>
</dbReference>
<evidence type="ECO:0000256" key="2">
    <source>
        <dbReference type="RuleBase" id="RU003616"/>
    </source>
</evidence>
<keyword evidence="6" id="KW-1185">Reference proteome</keyword>
<sequence length="490" mass="52193">MTATATGFADVDRLVRDLWTARTARPAARPESGFSPAADVYRAGDDLVARFDLPGVDPATDVSVEVQGRRLVVSGERKDTRAAGSDDARRIRETRYGSFRRVVTLPRAACGEDVTARYDAGVLTVTVGGVLAGPAHAGPTPRVTHPTSSRGPCRERLPPSRRCSDSRGSRRSIGATMTRPTSLTRLDFGPVVLGGNVFGWTADRDEGFRVLDAFVDGGGRSIDTADVYPAWVPGNSGGESEAIIGEWLASRGNRDRVEIATEVFSLATRPGLSPANIRAAVEDSLRRLRTDHLDLYYAHRDDADVPQEEYLSAFDALVREGKVRELGASNFTADRLASAAKIAEAEGLTPFTVAQDRWSLVERGIEDELVPALRDLGVVEAPYASLASGFLSGKYRIGATVESARARAAGKYLDDPRALALLPVLDDVASAHGTSVAAVALAWLRQQDVVAAPIASGRTVEQVEALLASAHVELSADELARLAEVTAPGA</sequence>
<name>A0ABQ6I1D4_9MICO</name>
<feature type="domain" description="SHSP" evidence="4">
    <location>
        <begin position="28"/>
        <end position="146"/>
    </location>
</feature>
<dbReference type="Gene3D" id="2.60.40.790">
    <property type="match status" value="1"/>
</dbReference>
<accession>A0ABQ6I1D4</accession>
<evidence type="ECO:0000259" key="4">
    <source>
        <dbReference type="PROSITE" id="PS01031"/>
    </source>
</evidence>
<evidence type="ECO:0000256" key="3">
    <source>
        <dbReference type="SAM" id="MobiDB-lite"/>
    </source>
</evidence>